<accession>A0A9W7A9G0</accession>
<dbReference type="SUPFAM" id="SSF144232">
    <property type="entry name" value="HIT/MYND zinc finger-like"/>
    <property type="match status" value="1"/>
</dbReference>
<evidence type="ECO:0000259" key="6">
    <source>
        <dbReference type="PROSITE" id="PS50865"/>
    </source>
</evidence>
<evidence type="ECO:0000256" key="2">
    <source>
        <dbReference type="ARBA" id="ARBA00022771"/>
    </source>
</evidence>
<comment type="caution">
    <text evidence="7">The sequence shown here is derived from an EMBL/GenBank/DDBJ whole genome shotgun (WGS) entry which is preliminary data.</text>
</comment>
<evidence type="ECO:0000259" key="5">
    <source>
        <dbReference type="PROSITE" id="PS50089"/>
    </source>
</evidence>
<evidence type="ECO:0000256" key="3">
    <source>
        <dbReference type="ARBA" id="ARBA00022833"/>
    </source>
</evidence>
<sequence>MKSSQSPSEPVAAAKPAPYCAFPGCTVHPTKTCSRCKETQYCSKEHQTDHWKWHKKICIAPQKKMSAPVPPSDAPLKGKEEDEYVDLCIICLVNVPVAQMRPCIHSMICRECTRELMTRSQPCPICRKPIDSFDVGVYCESLDARGLWPRSYKNLRQLTSGEGFNEYFRRQFNGNEATFLKWKEVFDELEIVGGRGCHHNVRVHLETQVLSITRSEDLVKLRALAELCSKE</sequence>
<keyword evidence="3" id="KW-0862">Zinc</keyword>
<dbReference type="PROSITE" id="PS50865">
    <property type="entry name" value="ZF_MYND_2"/>
    <property type="match status" value="1"/>
</dbReference>
<organism evidence="7 8">
    <name type="scientific">Triparma laevis f. inornata</name>
    <dbReference type="NCBI Taxonomy" id="1714386"/>
    <lineage>
        <taxon>Eukaryota</taxon>
        <taxon>Sar</taxon>
        <taxon>Stramenopiles</taxon>
        <taxon>Ochrophyta</taxon>
        <taxon>Bolidophyceae</taxon>
        <taxon>Parmales</taxon>
        <taxon>Triparmaceae</taxon>
        <taxon>Triparma</taxon>
    </lineage>
</organism>
<reference evidence="8" key="1">
    <citation type="journal article" date="2023" name="Commun. Biol.">
        <title>Genome analysis of Parmales, the sister group of diatoms, reveals the evolutionary specialization of diatoms from phago-mixotrophs to photoautotrophs.</title>
        <authorList>
            <person name="Ban H."/>
            <person name="Sato S."/>
            <person name="Yoshikawa S."/>
            <person name="Yamada K."/>
            <person name="Nakamura Y."/>
            <person name="Ichinomiya M."/>
            <person name="Sato N."/>
            <person name="Blanc-Mathieu R."/>
            <person name="Endo H."/>
            <person name="Kuwata A."/>
            <person name="Ogata H."/>
        </authorList>
    </citation>
    <scope>NUCLEOTIDE SEQUENCE [LARGE SCALE GENOMIC DNA]</scope>
</reference>
<evidence type="ECO:0000313" key="8">
    <source>
        <dbReference type="Proteomes" id="UP001162640"/>
    </source>
</evidence>
<evidence type="ECO:0000313" key="7">
    <source>
        <dbReference type="EMBL" id="GMH65078.1"/>
    </source>
</evidence>
<name>A0A9W7A9G0_9STRA</name>
<evidence type="ECO:0000256" key="4">
    <source>
        <dbReference type="PROSITE-ProRule" id="PRU00134"/>
    </source>
</evidence>
<dbReference type="PROSITE" id="PS50089">
    <property type="entry name" value="ZF_RING_2"/>
    <property type="match status" value="1"/>
</dbReference>
<dbReference type="EMBL" id="BLQM01000111">
    <property type="protein sequence ID" value="GMH65078.1"/>
    <property type="molecule type" value="Genomic_DNA"/>
</dbReference>
<proteinExistence type="predicted"/>
<dbReference type="Proteomes" id="UP001162640">
    <property type="component" value="Unassembled WGS sequence"/>
</dbReference>
<feature type="domain" description="MYND-type" evidence="6">
    <location>
        <begin position="20"/>
        <end position="58"/>
    </location>
</feature>
<evidence type="ECO:0000256" key="1">
    <source>
        <dbReference type="ARBA" id="ARBA00022723"/>
    </source>
</evidence>
<dbReference type="InterPro" id="IPR013083">
    <property type="entry name" value="Znf_RING/FYVE/PHD"/>
</dbReference>
<keyword evidence="2 4" id="KW-0863">Zinc-finger</keyword>
<gene>
    <name evidence="7" type="ORF">TL16_g04115</name>
</gene>
<dbReference type="GO" id="GO:0008270">
    <property type="term" value="F:zinc ion binding"/>
    <property type="evidence" value="ECO:0007669"/>
    <property type="project" value="UniProtKB-KW"/>
</dbReference>
<feature type="domain" description="RING-type" evidence="5">
    <location>
        <begin position="88"/>
        <end position="127"/>
    </location>
</feature>
<dbReference type="Pfam" id="PF01753">
    <property type="entry name" value="zf-MYND"/>
    <property type="match status" value="1"/>
</dbReference>
<dbReference type="PROSITE" id="PS01360">
    <property type="entry name" value="ZF_MYND_1"/>
    <property type="match status" value="1"/>
</dbReference>
<protein>
    <submittedName>
        <fullName evidence="7">Uncharacterized protein</fullName>
    </submittedName>
</protein>
<dbReference type="AlphaFoldDB" id="A0A9W7A9G0"/>
<keyword evidence="1" id="KW-0479">Metal-binding</keyword>
<dbReference type="Gene3D" id="3.30.40.10">
    <property type="entry name" value="Zinc/RING finger domain, C3HC4 (zinc finger)"/>
    <property type="match status" value="1"/>
</dbReference>
<dbReference type="Gene3D" id="6.10.140.2220">
    <property type="match status" value="1"/>
</dbReference>
<dbReference type="InterPro" id="IPR001841">
    <property type="entry name" value="Znf_RING"/>
</dbReference>
<dbReference type="InterPro" id="IPR002893">
    <property type="entry name" value="Znf_MYND"/>
</dbReference>
<dbReference type="Pfam" id="PF13920">
    <property type="entry name" value="zf-C3HC4_3"/>
    <property type="match status" value="1"/>
</dbReference>
<dbReference type="SUPFAM" id="SSF57850">
    <property type="entry name" value="RING/U-box"/>
    <property type="match status" value="1"/>
</dbReference>